<evidence type="ECO:0000256" key="1">
    <source>
        <dbReference type="SAM" id="Phobius"/>
    </source>
</evidence>
<gene>
    <name evidence="3" type="ORF">PYTT_0970</name>
</gene>
<dbReference type="InterPro" id="IPR025640">
    <property type="entry name" value="GYF_2"/>
</dbReference>
<dbReference type="PANTHER" id="PTHR34980:SF2">
    <property type="entry name" value="INNER MEMBRANE PROTEIN YHAH-RELATED"/>
    <property type="match status" value="1"/>
</dbReference>
<evidence type="ECO:0000313" key="4">
    <source>
        <dbReference type="Proteomes" id="UP000176204"/>
    </source>
</evidence>
<evidence type="ECO:0000313" key="3">
    <source>
        <dbReference type="EMBL" id="SEH81830.1"/>
    </source>
</evidence>
<protein>
    <recommendedName>
        <fullName evidence="2">GYF domain-containing protein</fullName>
    </recommendedName>
</protein>
<dbReference type="STRING" id="1679444.PYTT_0970"/>
<dbReference type="Pfam" id="PF05656">
    <property type="entry name" value="DUF805"/>
    <property type="match status" value="1"/>
</dbReference>
<feature type="transmembrane region" description="Helical" evidence="1">
    <location>
        <begin position="181"/>
        <end position="209"/>
    </location>
</feature>
<feature type="transmembrane region" description="Helical" evidence="1">
    <location>
        <begin position="123"/>
        <end position="148"/>
    </location>
</feature>
<keyword evidence="1" id="KW-0472">Membrane</keyword>
<sequence>MTYQYQNKAGQKKGPFDLDELTALFRGGLISLDTPVYTGESSESTPLSSVIETTPALPAPEPTSSGLPNLCPNCKQPVVFQAFSCQHCGRSLRVIRRGNPFRYMAQCFKLYGRFSGRSTRIEYWSFTLITSLFAAALILASILCLNFFSVDINAIHSYLWNFVQGTANINDVVTIEGPTELVLSFLCPFFFVSGILVLLVTFVPAMAVACRRLHDTGTSGLYLLLNLLPGIGQIVLFIMLLRNSSRGANKYGPATKYP</sequence>
<accession>A0A1C7PEH2</accession>
<dbReference type="EMBL" id="LT629973">
    <property type="protein sequence ID" value="SEH81830.1"/>
    <property type="molecule type" value="Genomic_DNA"/>
</dbReference>
<organism evidence="3 4">
    <name type="scientific">Akkermansia glycaniphila</name>
    <dbReference type="NCBI Taxonomy" id="1679444"/>
    <lineage>
        <taxon>Bacteria</taxon>
        <taxon>Pseudomonadati</taxon>
        <taxon>Verrucomicrobiota</taxon>
        <taxon>Verrucomicrobiia</taxon>
        <taxon>Verrucomicrobiales</taxon>
        <taxon>Akkermansiaceae</taxon>
        <taxon>Akkermansia</taxon>
    </lineage>
</organism>
<reference evidence="4" key="1">
    <citation type="submission" date="2016-09" db="EMBL/GenBank/DDBJ databases">
        <authorList>
            <person name="Koehorst J."/>
        </authorList>
    </citation>
    <scope>NUCLEOTIDE SEQUENCE [LARGE SCALE GENOMIC DNA]</scope>
</reference>
<dbReference type="PANTHER" id="PTHR34980">
    <property type="entry name" value="INNER MEMBRANE PROTEIN-RELATED-RELATED"/>
    <property type="match status" value="1"/>
</dbReference>
<dbReference type="Proteomes" id="UP000176204">
    <property type="component" value="Chromosome I"/>
</dbReference>
<dbReference type="KEGG" id="agl:PYTT_0970"/>
<feature type="domain" description="GYF" evidence="2">
    <location>
        <begin position="5"/>
        <end position="51"/>
    </location>
</feature>
<feature type="transmembrane region" description="Helical" evidence="1">
    <location>
        <begin position="221"/>
        <end position="241"/>
    </location>
</feature>
<dbReference type="InterPro" id="IPR008523">
    <property type="entry name" value="DUF805"/>
</dbReference>
<dbReference type="AlphaFoldDB" id="A0A1C7PEH2"/>
<dbReference type="Pfam" id="PF14237">
    <property type="entry name" value="GYF_2"/>
    <property type="match status" value="1"/>
</dbReference>
<evidence type="ECO:0000259" key="2">
    <source>
        <dbReference type="Pfam" id="PF14237"/>
    </source>
</evidence>
<dbReference type="RefSeq" id="WP_067773088.1">
    <property type="nucleotide sequence ID" value="NZ_LIGX01000007.1"/>
</dbReference>
<keyword evidence="1" id="KW-1133">Transmembrane helix</keyword>
<keyword evidence="1" id="KW-0812">Transmembrane</keyword>
<dbReference type="GO" id="GO:0005886">
    <property type="term" value="C:plasma membrane"/>
    <property type="evidence" value="ECO:0007669"/>
    <property type="project" value="TreeGrafter"/>
</dbReference>
<proteinExistence type="predicted"/>
<dbReference type="OrthoDB" id="200238at2"/>
<name>A0A1C7PEH2_9BACT</name>
<keyword evidence="4" id="KW-1185">Reference proteome</keyword>